<dbReference type="InterPro" id="IPR019999">
    <property type="entry name" value="Anth_synth_I-like"/>
</dbReference>
<dbReference type="Pfam" id="PF00117">
    <property type="entry name" value="GATase"/>
    <property type="match status" value="1"/>
</dbReference>
<sequence length="855" mass="96561">MSQILLIDSYDSFTHNLRALISKTIPDAHIHTIYNDCVPVQQFKESFAAHIASNYDCIIIGPGPGDPNDRNDTLGIVDAVVSDKTLQNVPMLGICLGWQAMGLAGMAEVERLKDVKHGQIAQVFKYEKHNIVKQVKLKSADTKGENSIVLEESSISEIFEDIDAQALVSDELLKDIPTGFNSVRYHSLHVVLPSEIQSCDILPLAFTIDPELCNGHVLMAGKHKARPFYGVQYHPESICSEYGGKLIENFYKFSQKWNKLRGRNITGETDGSGKEFEKLFVNSSLREDEDINHEFPGTKAVIDESIAFEEIIRRKYSEDAIQFIKLDIPVTNEDKQRHTAIELIDSLKKQQTQREDYFLLSSSAEPKSWSIIGVAEPKKSLEITWSLNDSSHVGLNWWTSSGNNEKPYNFPLNGGSIWTFLQNFMSNKLILGSHKLRLPFIGGLIGSISYESGQYIDVDLVRKQRQQAGTKTPDIKMIFVERSIIYNEQTGELYIISLKSNDQDWLKRTSESVDTFSNDSKQGSASTAWPLSISDILKSSHDPQDIIIRKPSQTNYMSLFHKCQEYLHAGDSYELCLCTPTTISFPHGIDPWELYKLVTLRNPAPHSGFLQFGDMTLVSSSPERFFSWKNDYDRGTEVNKDFIKVGQLRPIKGTLRKREGLTRDQAQELLNDPKELGENLMIVDLIRHDLYSHCDSDNNNNDCSTMAKVTNVRVPKLMIMEEYKTVYQLVSVIECDILSPTNHLASRVSRGFQILSTSLPPGSMTGAPKKRSVQLLQNDLESSYGQRGIYSGVFGYWSMDDQADWSVVIRSMFSYDKGLKDWRIGAGGAITVLSTDIGEWEEMNVKLDSILQIFK</sequence>
<dbReference type="PRINTS" id="PR00099">
    <property type="entry name" value="CPSGATASE"/>
</dbReference>
<dbReference type="PANTHER" id="PTHR11236">
    <property type="entry name" value="AMINOBENZOATE/ANTHRANILATE SYNTHASE"/>
    <property type="match status" value="1"/>
</dbReference>
<dbReference type="AlphaFoldDB" id="A0AAV5QPT1"/>
<dbReference type="InterPro" id="IPR029062">
    <property type="entry name" value="Class_I_gatase-like"/>
</dbReference>
<dbReference type="EC" id="2.6.1.85" evidence="4"/>
<gene>
    <name evidence="13" type="ORF">DASC09_039420</name>
</gene>
<evidence type="ECO:0000256" key="1">
    <source>
        <dbReference type="ARBA" id="ARBA00001000"/>
    </source>
</evidence>
<evidence type="ECO:0000256" key="6">
    <source>
        <dbReference type="ARBA" id="ARBA00022909"/>
    </source>
</evidence>
<dbReference type="GO" id="GO:0005737">
    <property type="term" value="C:cytoplasm"/>
    <property type="evidence" value="ECO:0007669"/>
    <property type="project" value="TreeGrafter"/>
</dbReference>
<proteinExistence type="inferred from homology"/>
<evidence type="ECO:0000259" key="10">
    <source>
        <dbReference type="Pfam" id="PF00117"/>
    </source>
</evidence>
<dbReference type="InterPro" id="IPR005801">
    <property type="entry name" value="ADC_synthase"/>
</dbReference>
<keyword evidence="7" id="KW-0315">Glutamine amidotransferase</keyword>
<evidence type="ECO:0000256" key="9">
    <source>
        <dbReference type="ARBA" id="ARBA00031904"/>
    </source>
</evidence>
<evidence type="ECO:0000313" key="13">
    <source>
        <dbReference type="EMBL" id="GMM36617.1"/>
    </source>
</evidence>
<evidence type="ECO:0000256" key="8">
    <source>
        <dbReference type="ARBA" id="ARBA00031329"/>
    </source>
</evidence>
<dbReference type="Pfam" id="PF04715">
    <property type="entry name" value="Anth_synt_I_N"/>
    <property type="match status" value="1"/>
</dbReference>
<evidence type="ECO:0000256" key="4">
    <source>
        <dbReference type="ARBA" id="ARBA00013139"/>
    </source>
</evidence>
<dbReference type="RefSeq" id="XP_064853613.1">
    <property type="nucleotide sequence ID" value="XM_064997541.1"/>
</dbReference>
<dbReference type="Proteomes" id="UP001360560">
    <property type="component" value="Unassembled WGS sequence"/>
</dbReference>
<keyword evidence="14" id="KW-1185">Reference proteome</keyword>
<feature type="domain" description="Anthranilate synthase component I N-terminal" evidence="12">
    <location>
        <begin position="340"/>
        <end position="495"/>
    </location>
</feature>
<feature type="domain" description="Glutamine amidotransferase" evidence="10">
    <location>
        <begin position="5"/>
        <end position="251"/>
    </location>
</feature>
<protein>
    <recommendedName>
        <fullName evidence="4">aminodeoxychorismate synthase</fullName>
        <ecNumber evidence="4">2.6.1.85</ecNumber>
    </recommendedName>
    <alternativeName>
        <fullName evidence="8">Para-aminobenzoate synthase</fullName>
    </alternativeName>
    <alternativeName>
        <fullName evidence="9">p-aminobenzoic acid synthase</fullName>
    </alternativeName>
</protein>
<comment type="similarity">
    <text evidence="3">In the C-terminal section; belongs to the anthranilate synthase component I family.</text>
</comment>
<dbReference type="GO" id="GO:0046820">
    <property type="term" value="F:4-amino-4-deoxychorismate synthase activity"/>
    <property type="evidence" value="ECO:0007669"/>
    <property type="project" value="UniProtKB-EC"/>
</dbReference>
<evidence type="ECO:0000256" key="2">
    <source>
        <dbReference type="ARBA" id="ARBA00005009"/>
    </source>
</evidence>
<dbReference type="InterPro" id="IPR006221">
    <property type="entry name" value="TrpG/PapA_dom"/>
</dbReference>
<dbReference type="InterPro" id="IPR006805">
    <property type="entry name" value="Anth_synth_I_N"/>
</dbReference>
<dbReference type="SUPFAM" id="SSF56322">
    <property type="entry name" value="ADC synthase"/>
    <property type="match status" value="1"/>
</dbReference>
<organism evidence="13 14">
    <name type="scientific">Saccharomycopsis crataegensis</name>
    <dbReference type="NCBI Taxonomy" id="43959"/>
    <lineage>
        <taxon>Eukaryota</taxon>
        <taxon>Fungi</taxon>
        <taxon>Dikarya</taxon>
        <taxon>Ascomycota</taxon>
        <taxon>Saccharomycotina</taxon>
        <taxon>Saccharomycetes</taxon>
        <taxon>Saccharomycopsidaceae</taxon>
        <taxon>Saccharomycopsis</taxon>
    </lineage>
</organism>
<evidence type="ECO:0000259" key="12">
    <source>
        <dbReference type="Pfam" id="PF04715"/>
    </source>
</evidence>
<dbReference type="CDD" id="cd01743">
    <property type="entry name" value="GATase1_Anthranilate_Synthase"/>
    <property type="match status" value="1"/>
</dbReference>
<evidence type="ECO:0000256" key="3">
    <source>
        <dbReference type="ARBA" id="ARBA00005970"/>
    </source>
</evidence>
<keyword evidence="5" id="KW-0808">Transferase</keyword>
<dbReference type="GeneID" id="90074592"/>
<dbReference type="InterPro" id="IPR015890">
    <property type="entry name" value="Chorismate_C"/>
</dbReference>
<evidence type="ECO:0000313" key="14">
    <source>
        <dbReference type="Proteomes" id="UP001360560"/>
    </source>
</evidence>
<dbReference type="Pfam" id="PF00425">
    <property type="entry name" value="Chorismate_bind"/>
    <property type="match status" value="1"/>
</dbReference>
<accession>A0AAV5QPT1</accession>
<dbReference type="EMBL" id="BTFZ01000011">
    <property type="protein sequence ID" value="GMM36617.1"/>
    <property type="molecule type" value="Genomic_DNA"/>
</dbReference>
<evidence type="ECO:0000256" key="5">
    <source>
        <dbReference type="ARBA" id="ARBA00022679"/>
    </source>
</evidence>
<evidence type="ECO:0000256" key="7">
    <source>
        <dbReference type="ARBA" id="ARBA00022962"/>
    </source>
</evidence>
<dbReference type="InterPro" id="IPR017926">
    <property type="entry name" value="GATASE"/>
</dbReference>
<name>A0AAV5QPT1_9ASCO</name>
<dbReference type="Gene3D" id="3.40.50.880">
    <property type="match status" value="1"/>
</dbReference>
<dbReference type="PANTHER" id="PTHR11236:SF18">
    <property type="entry name" value="AMINODEOXYCHORISMATE SYNTHASE"/>
    <property type="match status" value="1"/>
</dbReference>
<reference evidence="13 14" key="1">
    <citation type="journal article" date="2023" name="Elife">
        <title>Identification of key yeast species and microbe-microbe interactions impacting larval growth of Drosophila in the wild.</title>
        <authorList>
            <person name="Mure A."/>
            <person name="Sugiura Y."/>
            <person name="Maeda R."/>
            <person name="Honda K."/>
            <person name="Sakurai N."/>
            <person name="Takahashi Y."/>
            <person name="Watada M."/>
            <person name="Katoh T."/>
            <person name="Gotoh A."/>
            <person name="Gotoh Y."/>
            <person name="Taniguchi I."/>
            <person name="Nakamura K."/>
            <person name="Hayashi T."/>
            <person name="Katayama T."/>
            <person name="Uemura T."/>
            <person name="Hattori Y."/>
        </authorList>
    </citation>
    <scope>NUCLEOTIDE SEQUENCE [LARGE SCALE GENOMIC DNA]</scope>
    <source>
        <strain evidence="13 14">SC-9</strain>
    </source>
</reference>
<keyword evidence="6" id="KW-0289">Folate biosynthesis</keyword>
<dbReference type="PROSITE" id="PS51273">
    <property type="entry name" value="GATASE_TYPE_1"/>
    <property type="match status" value="1"/>
</dbReference>
<dbReference type="GO" id="GO:0046656">
    <property type="term" value="P:folic acid biosynthetic process"/>
    <property type="evidence" value="ECO:0007669"/>
    <property type="project" value="UniProtKB-KW"/>
</dbReference>
<comment type="pathway">
    <text evidence="2">Cofactor biosynthesis; tetrahydrofolate biosynthesis; 4-aminobenzoate from chorismate: step 1/2.</text>
</comment>
<dbReference type="PRINTS" id="PR00097">
    <property type="entry name" value="ANTSNTHASEII"/>
</dbReference>
<dbReference type="GO" id="GO:0000162">
    <property type="term" value="P:L-tryptophan biosynthetic process"/>
    <property type="evidence" value="ECO:0007669"/>
    <property type="project" value="TreeGrafter"/>
</dbReference>
<dbReference type="Gene3D" id="3.60.120.10">
    <property type="entry name" value="Anthranilate synthase"/>
    <property type="match status" value="1"/>
</dbReference>
<dbReference type="GO" id="GO:0008153">
    <property type="term" value="P:4-aminobenzoate biosynthetic process"/>
    <property type="evidence" value="ECO:0007669"/>
    <property type="project" value="TreeGrafter"/>
</dbReference>
<comment type="catalytic activity">
    <reaction evidence="1">
        <text>chorismate + L-glutamine = 4-amino-4-deoxychorismate + L-glutamate</text>
        <dbReference type="Rhea" id="RHEA:11672"/>
        <dbReference type="ChEBI" id="CHEBI:29748"/>
        <dbReference type="ChEBI" id="CHEBI:29985"/>
        <dbReference type="ChEBI" id="CHEBI:58359"/>
        <dbReference type="ChEBI" id="CHEBI:58406"/>
        <dbReference type="EC" id="2.6.1.85"/>
    </reaction>
</comment>
<feature type="domain" description="Chorismate-utilising enzyme C-terminal" evidence="11">
    <location>
        <begin position="553"/>
        <end position="846"/>
    </location>
</feature>
<comment type="caution">
    <text evidence="13">The sequence shown here is derived from an EMBL/GenBank/DDBJ whole genome shotgun (WGS) entry which is preliminary data.</text>
</comment>
<evidence type="ECO:0000259" key="11">
    <source>
        <dbReference type="Pfam" id="PF00425"/>
    </source>
</evidence>
<dbReference type="SUPFAM" id="SSF52317">
    <property type="entry name" value="Class I glutamine amidotransferase-like"/>
    <property type="match status" value="1"/>
</dbReference>